<keyword evidence="2" id="KW-1185">Reference proteome</keyword>
<gene>
    <name evidence="1" type="ORF">Drose_36785</name>
</gene>
<protein>
    <submittedName>
        <fullName evidence="1">Uncharacterized protein</fullName>
    </submittedName>
</protein>
<dbReference type="EMBL" id="CP073721">
    <property type="protein sequence ID" value="UWZ36510.1"/>
    <property type="molecule type" value="Genomic_DNA"/>
</dbReference>
<sequence length="59" mass="6946">MVGGLAGLLVMFVVFETLKNMIAKETQTRLERLLYAILRLARRRAGTLRRRSVWRRAWT</sequence>
<accession>A0ABY5Z670</accession>
<dbReference type="RefSeq" id="WP_260725848.1">
    <property type="nucleotide sequence ID" value="NZ_BAAABS010000027.1"/>
</dbReference>
<evidence type="ECO:0000313" key="2">
    <source>
        <dbReference type="Proteomes" id="UP001058271"/>
    </source>
</evidence>
<evidence type="ECO:0000313" key="1">
    <source>
        <dbReference type="EMBL" id="UWZ36510.1"/>
    </source>
</evidence>
<proteinExistence type="predicted"/>
<organism evidence="1 2">
    <name type="scientific">Dactylosporangium roseum</name>
    <dbReference type="NCBI Taxonomy" id="47989"/>
    <lineage>
        <taxon>Bacteria</taxon>
        <taxon>Bacillati</taxon>
        <taxon>Actinomycetota</taxon>
        <taxon>Actinomycetes</taxon>
        <taxon>Micromonosporales</taxon>
        <taxon>Micromonosporaceae</taxon>
        <taxon>Dactylosporangium</taxon>
    </lineage>
</organism>
<name>A0ABY5Z670_9ACTN</name>
<dbReference type="Proteomes" id="UP001058271">
    <property type="component" value="Chromosome"/>
</dbReference>
<reference evidence="1" key="1">
    <citation type="submission" date="2021-04" db="EMBL/GenBank/DDBJ databases">
        <title>Biosynthetic gene clusters of Dactylosporangioum roseum.</title>
        <authorList>
            <person name="Hartkoorn R.C."/>
            <person name="Beaudoing E."/>
            <person name="Hot D."/>
            <person name="Moureu S."/>
        </authorList>
    </citation>
    <scope>NUCLEOTIDE SEQUENCE</scope>
    <source>
        <strain evidence="1">NRRL B-16295</strain>
    </source>
</reference>